<protein>
    <submittedName>
        <fullName evidence="1">Uncharacterized protein</fullName>
    </submittedName>
</protein>
<proteinExistence type="predicted"/>
<organism evidence="1 2">
    <name type="scientific">Rhodotorula mucilaginosa</name>
    <name type="common">Yeast</name>
    <name type="synonym">Rhodotorula rubra</name>
    <dbReference type="NCBI Taxonomy" id="5537"/>
    <lineage>
        <taxon>Eukaryota</taxon>
        <taxon>Fungi</taxon>
        <taxon>Dikarya</taxon>
        <taxon>Basidiomycota</taxon>
        <taxon>Pucciniomycotina</taxon>
        <taxon>Microbotryomycetes</taxon>
        <taxon>Sporidiobolales</taxon>
        <taxon>Sporidiobolaceae</taxon>
        <taxon>Rhodotorula</taxon>
    </lineage>
</organism>
<name>A0A9P6VT56_RHOMI</name>
<accession>A0A9P6VT56</accession>
<dbReference type="Proteomes" id="UP000777482">
    <property type="component" value="Unassembled WGS sequence"/>
</dbReference>
<sequence>MATAFRVDVSRLTASPEPMPTDVAAPKASLATIPEEIKTMIAKALAERTEKPTLEHYYPRDVQLYQVGKFWALARVNSEWSLVCESLRSQHLTLKASTVKEVAASCGSEAVKSLSIHLDNANLDSVAALSHVLAACPNVDRLSLNVIPAPTSSDAIQQMASTIGDWMDSRTFQCLRIFFRSDLLLAQVLRGQVSTKILDLVTQPDSYGRANTARAILSPSACQALSHVHGVEDFTADCGIPRDALTKSDPTKDWSLVTIAALTPDGCATSSANLVTLLQLHAKTIESLRIEDELDYGDLEAHAPLPQYSLVLPRLNKLELVVTVPTMSFEPLESRCSTFLDVLHPTTPVEFLRYHLNTDSMASLCDFIKTQNPPRLRRVEACVRVRAKWYLGLLPEEEQSAALRSLCEAKGIELDDVNYVEYTR</sequence>
<keyword evidence="2" id="KW-1185">Reference proteome</keyword>
<comment type="caution">
    <text evidence="1">The sequence shown here is derived from an EMBL/GenBank/DDBJ whole genome shotgun (WGS) entry which is preliminary data.</text>
</comment>
<gene>
    <name evidence="1" type="ORF">C6P46_001949</name>
</gene>
<dbReference type="OrthoDB" id="10331200at2759"/>
<evidence type="ECO:0000313" key="2">
    <source>
        <dbReference type="Proteomes" id="UP000777482"/>
    </source>
</evidence>
<dbReference type="AlphaFoldDB" id="A0A9P6VT56"/>
<evidence type="ECO:0000313" key="1">
    <source>
        <dbReference type="EMBL" id="KAG0654139.1"/>
    </source>
</evidence>
<reference evidence="1 2" key="1">
    <citation type="submission" date="2020-11" db="EMBL/GenBank/DDBJ databases">
        <title>Kefir isolates.</title>
        <authorList>
            <person name="Marcisauskas S."/>
            <person name="Kim Y."/>
            <person name="Blasche S."/>
        </authorList>
    </citation>
    <scope>NUCLEOTIDE SEQUENCE [LARGE SCALE GENOMIC DNA]</scope>
    <source>
        <strain evidence="1 2">KR</strain>
    </source>
</reference>
<dbReference type="EMBL" id="PUHQ01000160">
    <property type="protein sequence ID" value="KAG0654139.1"/>
    <property type="molecule type" value="Genomic_DNA"/>
</dbReference>